<keyword evidence="2" id="KW-1185">Reference proteome</keyword>
<sequence>MPDLKYDTEIWQRQQNRSHDSFGAVKSPVYKLLSLGTESRQLRMDVAGKRLPMDYRYTV</sequence>
<dbReference type="EMBL" id="CH476621">
    <property type="protein sequence ID" value="EDN91000.1"/>
    <property type="molecule type" value="Genomic_DNA"/>
</dbReference>
<name>A7E528_SCLS1</name>
<dbReference type="GeneID" id="5494605"/>
<dbReference type="RefSeq" id="XP_001598314.1">
    <property type="nucleotide sequence ID" value="XM_001598264.1"/>
</dbReference>
<dbReference type="AlphaFoldDB" id="A7E528"/>
<reference evidence="2" key="1">
    <citation type="journal article" date="2011" name="PLoS Genet.">
        <title>Genomic analysis of the necrotrophic fungal pathogens Sclerotinia sclerotiorum and Botrytis cinerea.</title>
        <authorList>
            <person name="Amselem J."/>
            <person name="Cuomo C.A."/>
            <person name="van Kan J.A."/>
            <person name="Viaud M."/>
            <person name="Benito E.P."/>
            <person name="Couloux A."/>
            <person name="Coutinho P.M."/>
            <person name="de Vries R.P."/>
            <person name="Dyer P.S."/>
            <person name="Fillinger S."/>
            <person name="Fournier E."/>
            <person name="Gout L."/>
            <person name="Hahn M."/>
            <person name="Kohn L."/>
            <person name="Lapalu N."/>
            <person name="Plummer K.M."/>
            <person name="Pradier J.M."/>
            <person name="Quevillon E."/>
            <person name="Sharon A."/>
            <person name="Simon A."/>
            <person name="ten Have A."/>
            <person name="Tudzynski B."/>
            <person name="Tudzynski P."/>
            <person name="Wincker P."/>
            <person name="Andrew M."/>
            <person name="Anthouard V."/>
            <person name="Beever R.E."/>
            <person name="Beffa R."/>
            <person name="Benoit I."/>
            <person name="Bouzid O."/>
            <person name="Brault B."/>
            <person name="Chen Z."/>
            <person name="Choquer M."/>
            <person name="Collemare J."/>
            <person name="Cotton P."/>
            <person name="Danchin E.G."/>
            <person name="Da Silva C."/>
            <person name="Gautier A."/>
            <person name="Giraud C."/>
            <person name="Giraud T."/>
            <person name="Gonzalez C."/>
            <person name="Grossetete S."/>
            <person name="Guldener U."/>
            <person name="Henrissat B."/>
            <person name="Howlett B.J."/>
            <person name="Kodira C."/>
            <person name="Kretschmer M."/>
            <person name="Lappartient A."/>
            <person name="Leroch M."/>
            <person name="Levis C."/>
            <person name="Mauceli E."/>
            <person name="Neuveglise C."/>
            <person name="Oeser B."/>
            <person name="Pearson M."/>
            <person name="Poulain J."/>
            <person name="Poussereau N."/>
            <person name="Quesneville H."/>
            <person name="Rascle C."/>
            <person name="Schumacher J."/>
            <person name="Segurens B."/>
            <person name="Sexton A."/>
            <person name="Silva E."/>
            <person name="Sirven C."/>
            <person name="Soanes D.M."/>
            <person name="Talbot N.J."/>
            <person name="Templeton M."/>
            <person name="Yandava C."/>
            <person name="Yarden O."/>
            <person name="Zeng Q."/>
            <person name="Rollins J.A."/>
            <person name="Lebrun M.H."/>
            <person name="Dickman M."/>
        </authorList>
    </citation>
    <scope>NUCLEOTIDE SEQUENCE [LARGE SCALE GENOMIC DNA]</scope>
    <source>
        <strain evidence="2">ATCC 18683 / 1980 / Ss-1</strain>
    </source>
</reference>
<evidence type="ECO:0000313" key="1">
    <source>
        <dbReference type="EMBL" id="EDN91000.1"/>
    </source>
</evidence>
<dbReference type="HOGENOM" id="CLU_2962244_0_0_1"/>
<accession>A7E528</accession>
<protein>
    <submittedName>
        <fullName evidence="1">Uncharacterized protein</fullName>
    </submittedName>
</protein>
<proteinExistence type="predicted"/>
<organism evidence="1 2">
    <name type="scientific">Sclerotinia sclerotiorum (strain ATCC 18683 / 1980 / Ss-1)</name>
    <name type="common">White mold</name>
    <name type="synonym">Whetzelinia sclerotiorum</name>
    <dbReference type="NCBI Taxonomy" id="665079"/>
    <lineage>
        <taxon>Eukaryota</taxon>
        <taxon>Fungi</taxon>
        <taxon>Dikarya</taxon>
        <taxon>Ascomycota</taxon>
        <taxon>Pezizomycotina</taxon>
        <taxon>Leotiomycetes</taxon>
        <taxon>Helotiales</taxon>
        <taxon>Sclerotiniaceae</taxon>
        <taxon>Sclerotinia</taxon>
    </lineage>
</organism>
<evidence type="ECO:0000313" key="2">
    <source>
        <dbReference type="Proteomes" id="UP000001312"/>
    </source>
</evidence>
<dbReference type="Proteomes" id="UP000001312">
    <property type="component" value="Unassembled WGS sequence"/>
</dbReference>
<dbReference type="KEGG" id="ssl:SS1G_00400"/>
<dbReference type="InParanoid" id="A7E528"/>
<gene>
    <name evidence="1" type="ORF">SS1G_00400</name>
</gene>